<evidence type="ECO:0000259" key="5">
    <source>
        <dbReference type="PROSITE" id="PS50846"/>
    </source>
</evidence>
<organism evidence="6 7">
    <name type="scientific">Cohnella candidum</name>
    <dbReference type="NCBI Taxonomy" id="2674991"/>
    <lineage>
        <taxon>Bacteria</taxon>
        <taxon>Bacillati</taxon>
        <taxon>Bacillota</taxon>
        <taxon>Bacilli</taxon>
        <taxon>Bacillales</taxon>
        <taxon>Paenibacillaceae</taxon>
        <taxon>Cohnella</taxon>
    </lineage>
</organism>
<evidence type="ECO:0000256" key="1">
    <source>
        <dbReference type="ARBA" id="ARBA00004496"/>
    </source>
</evidence>
<dbReference type="RefSeq" id="WP_123041781.1">
    <property type="nucleotide sequence ID" value="NZ_CP033433.1"/>
</dbReference>
<dbReference type="CDD" id="cd00371">
    <property type="entry name" value="HMA"/>
    <property type="match status" value="1"/>
</dbReference>
<dbReference type="Pfam" id="PF00403">
    <property type="entry name" value="HMA"/>
    <property type="match status" value="1"/>
</dbReference>
<evidence type="ECO:0000313" key="7">
    <source>
        <dbReference type="Proteomes" id="UP000269097"/>
    </source>
</evidence>
<dbReference type="Proteomes" id="UP000269097">
    <property type="component" value="Chromosome"/>
</dbReference>
<evidence type="ECO:0000256" key="2">
    <source>
        <dbReference type="ARBA" id="ARBA00022490"/>
    </source>
</evidence>
<reference evidence="6 7" key="1">
    <citation type="submission" date="2018-10" db="EMBL/GenBank/DDBJ databases">
        <title>Genome Sequence of Cohnella sp.</title>
        <authorList>
            <person name="Srinivasan S."/>
            <person name="Kim M.K."/>
        </authorList>
    </citation>
    <scope>NUCLEOTIDE SEQUENCE [LARGE SCALE GENOMIC DNA]</scope>
    <source>
        <strain evidence="6 7">18JY8-7</strain>
    </source>
</reference>
<dbReference type="GO" id="GO:0005737">
    <property type="term" value="C:cytoplasm"/>
    <property type="evidence" value="ECO:0007669"/>
    <property type="project" value="UniProtKB-SubCell"/>
</dbReference>
<dbReference type="AlphaFoldDB" id="A0A3G3K0X7"/>
<dbReference type="NCBIfam" id="NF033795">
    <property type="entry name" value="chaper_CopZ_Bs"/>
    <property type="match status" value="1"/>
</dbReference>
<keyword evidence="4" id="KW-0143">Chaperone</keyword>
<dbReference type="GO" id="GO:0005507">
    <property type="term" value="F:copper ion binding"/>
    <property type="evidence" value="ECO:0007669"/>
    <property type="project" value="InterPro"/>
</dbReference>
<dbReference type="PROSITE" id="PS50846">
    <property type="entry name" value="HMA_2"/>
    <property type="match status" value="1"/>
</dbReference>
<gene>
    <name evidence="6" type="ORF">EAV92_14575</name>
</gene>
<dbReference type="EMBL" id="CP033433">
    <property type="protein sequence ID" value="AYQ73697.1"/>
    <property type="molecule type" value="Genomic_DNA"/>
</dbReference>
<dbReference type="InterPro" id="IPR006121">
    <property type="entry name" value="HMA_dom"/>
</dbReference>
<evidence type="ECO:0000256" key="4">
    <source>
        <dbReference type="ARBA" id="ARBA00023186"/>
    </source>
</evidence>
<dbReference type="SUPFAM" id="SSF55008">
    <property type="entry name" value="HMA, heavy metal-associated domain"/>
    <property type="match status" value="1"/>
</dbReference>
<dbReference type="PRINTS" id="PR00944">
    <property type="entry name" value="CUEXPORT"/>
</dbReference>
<dbReference type="NCBIfam" id="TIGR00003">
    <property type="entry name" value="copper ion binding protein"/>
    <property type="match status" value="1"/>
</dbReference>
<protein>
    <submittedName>
        <fullName evidence="6">Copper chaperone</fullName>
    </submittedName>
</protein>
<dbReference type="InterPro" id="IPR000428">
    <property type="entry name" value="Cu-bd"/>
</dbReference>
<feature type="domain" description="HMA" evidence="5">
    <location>
        <begin position="2"/>
        <end position="66"/>
    </location>
</feature>
<dbReference type="InterPro" id="IPR049740">
    <property type="entry name" value="CopZ"/>
</dbReference>
<dbReference type="InterPro" id="IPR036163">
    <property type="entry name" value="HMA_dom_sf"/>
</dbReference>
<dbReference type="FunFam" id="3.30.70.100:FF:000001">
    <property type="entry name" value="ATPase copper transporting beta"/>
    <property type="match status" value="1"/>
</dbReference>
<keyword evidence="7" id="KW-1185">Reference proteome</keyword>
<name>A0A3G3K0X7_9BACL</name>
<keyword evidence="3" id="KW-0479">Metal-binding</keyword>
<comment type="subcellular location">
    <subcellularLocation>
        <location evidence="1">Cytoplasm</location>
    </subcellularLocation>
</comment>
<dbReference type="InterPro" id="IPR006122">
    <property type="entry name" value="HMA_Cu_ion-bd"/>
</dbReference>
<evidence type="ECO:0000256" key="3">
    <source>
        <dbReference type="ARBA" id="ARBA00022723"/>
    </source>
</evidence>
<sequence>MQNVNLKVQGMSCGHCVNSVEGAVKKLGAAAKVDLGSGTVAVDFDETKVTLDAIKESIEDQGYDVVS</sequence>
<evidence type="ECO:0000313" key="6">
    <source>
        <dbReference type="EMBL" id="AYQ73697.1"/>
    </source>
</evidence>
<dbReference type="Gene3D" id="3.30.70.100">
    <property type="match status" value="1"/>
</dbReference>
<dbReference type="KEGG" id="coh:EAV92_14575"/>
<accession>A0A3G3K0X7</accession>
<dbReference type="GO" id="GO:0006825">
    <property type="term" value="P:copper ion transport"/>
    <property type="evidence" value="ECO:0007669"/>
    <property type="project" value="InterPro"/>
</dbReference>
<keyword evidence="2" id="KW-0963">Cytoplasm</keyword>
<proteinExistence type="predicted"/>